<gene>
    <name evidence="1" type="ORF">M9H77_29184</name>
</gene>
<keyword evidence="2" id="KW-1185">Reference proteome</keyword>
<organism evidence="1 2">
    <name type="scientific">Catharanthus roseus</name>
    <name type="common">Madagascar periwinkle</name>
    <name type="synonym">Vinca rosea</name>
    <dbReference type="NCBI Taxonomy" id="4058"/>
    <lineage>
        <taxon>Eukaryota</taxon>
        <taxon>Viridiplantae</taxon>
        <taxon>Streptophyta</taxon>
        <taxon>Embryophyta</taxon>
        <taxon>Tracheophyta</taxon>
        <taxon>Spermatophyta</taxon>
        <taxon>Magnoliopsida</taxon>
        <taxon>eudicotyledons</taxon>
        <taxon>Gunneridae</taxon>
        <taxon>Pentapetalae</taxon>
        <taxon>asterids</taxon>
        <taxon>lamiids</taxon>
        <taxon>Gentianales</taxon>
        <taxon>Apocynaceae</taxon>
        <taxon>Rauvolfioideae</taxon>
        <taxon>Vinceae</taxon>
        <taxon>Catharanthinae</taxon>
        <taxon>Catharanthus</taxon>
    </lineage>
</organism>
<dbReference type="EMBL" id="CM044706">
    <property type="protein sequence ID" value="KAI5660391.1"/>
    <property type="molecule type" value="Genomic_DNA"/>
</dbReference>
<evidence type="ECO:0000313" key="1">
    <source>
        <dbReference type="EMBL" id="KAI5660391.1"/>
    </source>
</evidence>
<evidence type="ECO:0000313" key="2">
    <source>
        <dbReference type="Proteomes" id="UP001060085"/>
    </source>
</evidence>
<reference evidence="2" key="1">
    <citation type="journal article" date="2023" name="Nat. Plants">
        <title>Single-cell RNA sequencing provides a high-resolution roadmap for understanding the multicellular compartmentation of specialized metabolism.</title>
        <authorList>
            <person name="Sun S."/>
            <person name="Shen X."/>
            <person name="Li Y."/>
            <person name="Li Y."/>
            <person name="Wang S."/>
            <person name="Li R."/>
            <person name="Zhang H."/>
            <person name="Shen G."/>
            <person name="Guo B."/>
            <person name="Wei J."/>
            <person name="Xu J."/>
            <person name="St-Pierre B."/>
            <person name="Chen S."/>
            <person name="Sun C."/>
        </authorList>
    </citation>
    <scope>NUCLEOTIDE SEQUENCE [LARGE SCALE GENOMIC DNA]</scope>
</reference>
<accession>A0ACC0ALL7</accession>
<dbReference type="Proteomes" id="UP001060085">
    <property type="component" value="Linkage Group LG06"/>
</dbReference>
<protein>
    <submittedName>
        <fullName evidence="1">Uncharacterized protein</fullName>
    </submittedName>
</protein>
<comment type="caution">
    <text evidence="1">The sequence shown here is derived from an EMBL/GenBank/DDBJ whole genome shotgun (WGS) entry which is preliminary data.</text>
</comment>
<sequence length="346" mass="38003">MGVYLSSPKTEKSSADGENDRLRYGLSSMQGWRSTMEDAHAAYPSLDGSTSFFGVYDGHGGEVVAKFCAKYLHEQFLKNEAYTAGDLATSLQKSFLRMDEMMCGQRGWRELSALGDKLELKGMLEGFLWSRKSGEANKKTDDWSSEEGPHSDYVGPTSGCTACVAIIRDNLVIVANAGDSRCVMSRGGQAYELSKDHKPDLEVEKQRILNAGGFVQCGRVNGSLNLARAIGDMELKQNKSLPAEKQIITADPDITTVELCDEDEFLVLACDGIWDCMSSQQLVDFVREQLKSETKLSVVCERVFDKCLAPAAGGEGCDNMTMILVQFKKPLDHNASSDQQSEANQH</sequence>
<name>A0ACC0ALL7_CATRO</name>
<proteinExistence type="predicted"/>